<gene>
    <name evidence="1" type="ORF">PFX98_19800</name>
</gene>
<keyword evidence="2" id="KW-1185">Reference proteome</keyword>
<evidence type="ECO:0000313" key="1">
    <source>
        <dbReference type="EMBL" id="WIT11125.1"/>
    </source>
</evidence>
<sequence length="104" mass="11076">MDGEYGAAAVSDVIASVGVKFVQDGTCTYAYTVGGSGIYDLSWRRAPVSGASCVNDPAWVGPAVPYGFPDCEYVAKEDVIEVSWLIGGVLFAVWGVKFLRGLFR</sequence>
<dbReference type="KEGG" id="pais:PFX98_19800"/>
<name>A0AA95NBQ6_9BURK</name>
<dbReference type="RefSeq" id="WP_285232204.1">
    <property type="nucleotide sequence ID" value="NZ_CP116346.1"/>
</dbReference>
<protein>
    <submittedName>
        <fullName evidence="1">Uncharacterized protein</fullName>
    </submittedName>
</protein>
<reference evidence="1" key="1">
    <citation type="submission" date="2023-01" db="EMBL/GenBank/DDBJ databases">
        <title>Whole genome sequence of Paucibacter sp. S2-9 isolated from pond sediment.</title>
        <authorList>
            <person name="Jung J.Y."/>
        </authorList>
    </citation>
    <scope>NUCLEOTIDE SEQUENCE</scope>
    <source>
        <strain evidence="1">S2-9</strain>
    </source>
</reference>
<organism evidence="1 2">
    <name type="scientific">Paucibacter sediminis</name>
    <dbReference type="NCBI Taxonomy" id="3019553"/>
    <lineage>
        <taxon>Bacteria</taxon>
        <taxon>Pseudomonadati</taxon>
        <taxon>Pseudomonadota</taxon>
        <taxon>Betaproteobacteria</taxon>
        <taxon>Burkholderiales</taxon>
        <taxon>Sphaerotilaceae</taxon>
        <taxon>Roseateles</taxon>
    </lineage>
</organism>
<dbReference type="AlphaFoldDB" id="A0AA95NBQ6"/>
<dbReference type="Proteomes" id="UP001177769">
    <property type="component" value="Chromosome"/>
</dbReference>
<dbReference type="EMBL" id="CP116346">
    <property type="protein sequence ID" value="WIT11125.1"/>
    <property type="molecule type" value="Genomic_DNA"/>
</dbReference>
<proteinExistence type="predicted"/>
<evidence type="ECO:0000313" key="2">
    <source>
        <dbReference type="Proteomes" id="UP001177769"/>
    </source>
</evidence>
<accession>A0AA95NBQ6</accession>